<protein>
    <submittedName>
        <fullName evidence="1">Uncharacterized protein</fullName>
    </submittedName>
</protein>
<reference evidence="1 2" key="1">
    <citation type="journal article" date="2013" name="Proc. Natl. Acad. Sci. U.S.A.">
        <title>Fine-scale variation in meiotic recombination in Mimulus inferred from population shotgun sequencing.</title>
        <authorList>
            <person name="Hellsten U."/>
            <person name="Wright K.M."/>
            <person name="Jenkins J."/>
            <person name="Shu S."/>
            <person name="Yuan Y."/>
            <person name="Wessler S.R."/>
            <person name="Schmutz J."/>
            <person name="Willis J.H."/>
            <person name="Rokhsar D.S."/>
        </authorList>
    </citation>
    <scope>NUCLEOTIDE SEQUENCE [LARGE SCALE GENOMIC DNA]</scope>
    <source>
        <strain evidence="2">cv. DUN x IM62</strain>
    </source>
</reference>
<accession>A0A022RS38</accession>
<keyword evidence="2" id="KW-1185">Reference proteome</keyword>
<gene>
    <name evidence="1" type="ORF">MIMGU_mgv1a016679mg</name>
</gene>
<proteinExistence type="predicted"/>
<sequence length="112" mass="12503">MMDFRYKGDSTISLQTKIHQLKVTSKIFNRLTIGNEIQLYVKKNTQIKTITRKKLTSMRSTLMADSSGKKSIRRSRFSCCSLSEIPRTGASGCASSDVWRIRRSCCGGASTG</sequence>
<organism evidence="1 2">
    <name type="scientific">Erythranthe guttata</name>
    <name type="common">Yellow monkey flower</name>
    <name type="synonym">Mimulus guttatus</name>
    <dbReference type="NCBI Taxonomy" id="4155"/>
    <lineage>
        <taxon>Eukaryota</taxon>
        <taxon>Viridiplantae</taxon>
        <taxon>Streptophyta</taxon>
        <taxon>Embryophyta</taxon>
        <taxon>Tracheophyta</taxon>
        <taxon>Spermatophyta</taxon>
        <taxon>Magnoliopsida</taxon>
        <taxon>eudicotyledons</taxon>
        <taxon>Gunneridae</taxon>
        <taxon>Pentapetalae</taxon>
        <taxon>asterids</taxon>
        <taxon>lamiids</taxon>
        <taxon>Lamiales</taxon>
        <taxon>Phrymaceae</taxon>
        <taxon>Erythranthe</taxon>
    </lineage>
</organism>
<name>A0A022RS38_ERYGU</name>
<dbReference type="Proteomes" id="UP000030748">
    <property type="component" value="Unassembled WGS sequence"/>
</dbReference>
<evidence type="ECO:0000313" key="2">
    <source>
        <dbReference type="Proteomes" id="UP000030748"/>
    </source>
</evidence>
<dbReference type="AlphaFoldDB" id="A0A022RS38"/>
<dbReference type="EMBL" id="KI630264">
    <property type="protein sequence ID" value="EYU43322.1"/>
    <property type="molecule type" value="Genomic_DNA"/>
</dbReference>
<evidence type="ECO:0000313" key="1">
    <source>
        <dbReference type="EMBL" id="EYU43322.1"/>
    </source>
</evidence>